<feature type="domain" description="tRNA nucleotidyltransferase/poly(A) polymerase RNA and SrmB- binding" evidence="13">
    <location>
        <begin position="153"/>
        <end position="214"/>
    </location>
</feature>
<name>A0A348WML1_9GAMM</name>
<dbReference type="GO" id="GO:0000049">
    <property type="term" value="F:tRNA binding"/>
    <property type="evidence" value="ECO:0007669"/>
    <property type="project" value="UniProtKB-UniRule"/>
</dbReference>
<dbReference type="EC" id="2.7.7.72" evidence="11"/>
<proteinExistence type="inferred from homology"/>
<dbReference type="InterPro" id="IPR043519">
    <property type="entry name" value="NT_sf"/>
</dbReference>
<dbReference type="Pfam" id="PF01743">
    <property type="entry name" value="PolyA_pol"/>
    <property type="match status" value="1"/>
</dbReference>
<dbReference type="Gene3D" id="3.30.460.10">
    <property type="entry name" value="Beta Polymerase, domain 2"/>
    <property type="match status" value="1"/>
</dbReference>
<dbReference type="InterPro" id="IPR012006">
    <property type="entry name" value="CCA_bact"/>
</dbReference>
<comment type="function">
    <text evidence="11">Catalyzes the addition and repair of the essential 3'-terminal CCA sequence in tRNAs without using a nucleic acid template. Adds these three nucleotides in the order of C, C, and A to the tRNA nucleotide-73, using CTP and ATP as substrates and producing inorganic pyrophosphate. tRNA 3'-terminal CCA addition is required both for tRNA processing and repair. Also involved in tRNA surveillance by mediating tandem CCA addition to generate a CCACCA at the 3' terminus of unstable tRNAs. While stable tRNAs receive only 3'-terminal CCA, unstable tRNAs are marked with CCACCA and rapidly degraded.</text>
</comment>
<feature type="binding site" evidence="11">
    <location>
        <position position="15"/>
    </location>
    <ligand>
        <name>ATP</name>
        <dbReference type="ChEBI" id="CHEBI:30616"/>
    </ligand>
</feature>
<gene>
    <name evidence="11" type="primary">cca</name>
    <name evidence="14" type="ORF">DCR58_03195</name>
</gene>
<reference evidence="14 15" key="1">
    <citation type="journal article" date="2018" name="Nat. Biotechnol.">
        <title>A standardized bacterial taxonomy based on genome phylogeny substantially revises the tree of life.</title>
        <authorList>
            <person name="Parks D.H."/>
            <person name="Chuvochina M."/>
            <person name="Waite D.W."/>
            <person name="Rinke C."/>
            <person name="Skarshewski A."/>
            <person name="Chaumeil P.A."/>
            <person name="Hugenholtz P."/>
        </authorList>
    </citation>
    <scope>NUCLEOTIDE SEQUENCE [LARGE SCALE GENOMIC DNA]</scope>
    <source>
        <strain evidence="14">UBA9360</strain>
    </source>
</reference>
<dbReference type="GO" id="GO:0004810">
    <property type="term" value="F:CCA tRNA nucleotidyltransferase activity"/>
    <property type="evidence" value="ECO:0007669"/>
    <property type="project" value="UniProtKB-UniRule"/>
</dbReference>
<evidence type="ECO:0000256" key="3">
    <source>
        <dbReference type="ARBA" id="ARBA00022694"/>
    </source>
</evidence>
<evidence type="ECO:0000259" key="13">
    <source>
        <dbReference type="Pfam" id="PF12627"/>
    </source>
</evidence>
<dbReference type="GO" id="GO:0001680">
    <property type="term" value="P:tRNA 3'-terminal CCA addition"/>
    <property type="evidence" value="ECO:0007669"/>
    <property type="project" value="UniProtKB-UniRule"/>
</dbReference>
<evidence type="ECO:0000256" key="5">
    <source>
        <dbReference type="ARBA" id="ARBA00022723"/>
    </source>
</evidence>
<dbReference type="GO" id="GO:0000287">
    <property type="term" value="F:magnesium ion binding"/>
    <property type="evidence" value="ECO:0007669"/>
    <property type="project" value="UniProtKB-UniRule"/>
</dbReference>
<comment type="catalytic activity">
    <reaction evidence="11">
        <text>a tRNA precursor + 2 CTP + ATP = a tRNA with a 3' CCA end + 3 diphosphate</text>
        <dbReference type="Rhea" id="RHEA:14433"/>
        <dbReference type="Rhea" id="RHEA-COMP:10465"/>
        <dbReference type="Rhea" id="RHEA-COMP:10468"/>
        <dbReference type="ChEBI" id="CHEBI:30616"/>
        <dbReference type="ChEBI" id="CHEBI:33019"/>
        <dbReference type="ChEBI" id="CHEBI:37563"/>
        <dbReference type="ChEBI" id="CHEBI:74896"/>
        <dbReference type="ChEBI" id="CHEBI:83071"/>
        <dbReference type="EC" id="2.7.7.72"/>
    </reaction>
</comment>
<feature type="binding site" evidence="11">
    <location>
        <position position="15"/>
    </location>
    <ligand>
        <name>CTP</name>
        <dbReference type="ChEBI" id="CHEBI:37563"/>
    </ligand>
</feature>
<evidence type="ECO:0000256" key="1">
    <source>
        <dbReference type="ARBA" id="ARBA00001946"/>
    </source>
</evidence>
<protein>
    <recommendedName>
        <fullName evidence="11">CCA-adding enzyme</fullName>
        <ecNumber evidence="11">2.7.7.72</ecNumber>
    </recommendedName>
    <alternativeName>
        <fullName evidence="11">CCA tRNA nucleotidyltransferase</fullName>
    </alternativeName>
    <alternativeName>
        <fullName evidence="11">tRNA CCA-pyrophosphorylase</fullName>
    </alternativeName>
    <alternativeName>
        <fullName evidence="11">tRNA adenylyl-/cytidylyl- transferase</fullName>
    </alternativeName>
    <alternativeName>
        <fullName evidence="11">tRNA nucleotidyltransferase</fullName>
    </alternativeName>
    <alternativeName>
        <fullName evidence="11">tRNA-NT</fullName>
    </alternativeName>
</protein>
<dbReference type="HAMAP" id="MF_01262">
    <property type="entry name" value="CCA_bact_type2"/>
    <property type="match status" value="1"/>
</dbReference>
<dbReference type="Gene3D" id="1.10.3090.10">
    <property type="entry name" value="cca-adding enzyme, domain 2"/>
    <property type="match status" value="1"/>
</dbReference>
<dbReference type="InterPro" id="IPR002646">
    <property type="entry name" value="PolA_pol_head_dom"/>
</dbReference>
<organism evidence="14 15">
    <name type="scientific">Idiomarina baltica</name>
    <dbReference type="NCBI Taxonomy" id="190892"/>
    <lineage>
        <taxon>Bacteria</taxon>
        <taxon>Pseudomonadati</taxon>
        <taxon>Pseudomonadota</taxon>
        <taxon>Gammaproteobacteria</taxon>
        <taxon>Alteromonadales</taxon>
        <taxon>Idiomarinaceae</taxon>
        <taxon>Idiomarina</taxon>
    </lineage>
</organism>
<comment type="miscellaneous">
    <text evidence="11">A single active site specifically recognizes both ATP and CTP and is responsible for their addition.</text>
</comment>
<dbReference type="GO" id="GO:0160016">
    <property type="term" value="F:CCACCA tRNA nucleotidyltransferase activity"/>
    <property type="evidence" value="ECO:0007669"/>
    <property type="project" value="RHEA"/>
</dbReference>
<keyword evidence="2 11" id="KW-0808">Transferase</keyword>
<comment type="catalytic activity">
    <reaction evidence="11">
        <text>a tRNA with a 3' CCA end + 2 CTP + ATP = a tRNA with a 3' CCACCA end + 3 diphosphate</text>
        <dbReference type="Rhea" id="RHEA:76235"/>
        <dbReference type="Rhea" id="RHEA-COMP:10468"/>
        <dbReference type="Rhea" id="RHEA-COMP:18655"/>
        <dbReference type="ChEBI" id="CHEBI:30616"/>
        <dbReference type="ChEBI" id="CHEBI:33019"/>
        <dbReference type="ChEBI" id="CHEBI:37563"/>
        <dbReference type="ChEBI" id="CHEBI:83071"/>
        <dbReference type="ChEBI" id="CHEBI:195187"/>
    </reaction>
</comment>
<comment type="caution">
    <text evidence="14">The sequence shown here is derived from an EMBL/GenBank/DDBJ whole genome shotgun (WGS) entry which is preliminary data.</text>
</comment>
<evidence type="ECO:0000256" key="7">
    <source>
        <dbReference type="ARBA" id="ARBA00022800"/>
    </source>
</evidence>
<dbReference type="PANTHER" id="PTHR47545">
    <property type="entry name" value="MULTIFUNCTIONAL CCA PROTEIN"/>
    <property type="match status" value="1"/>
</dbReference>
<dbReference type="GO" id="GO:0005524">
    <property type="term" value="F:ATP binding"/>
    <property type="evidence" value="ECO:0007669"/>
    <property type="project" value="UniProtKB-UniRule"/>
</dbReference>
<dbReference type="AlphaFoldDB" id="A0A348WML1"/>
<evidence type="ECO:0000256" key="4">
    <source>
        <dbReference type="ARBA" id="ARBA00022695"/>
    </source>
</evidence>
<keyword evidence="9 11" id="KW-0460">Magnesium</keyword>
<evidence type="ECO:0000256" key="9">
    <source>
        <dbReference type="ARBA" id="ARBA00022842"/>
    </source>
</evidence>
<keyword evidence="7 11" id="KW-0692">RNA repair</keyword>
<keyword evidence="5 11" id="KW-0479">Metal-binding</keyword>
<dbReference type="CDD" id="cd05398">
    <property type="entry name" value="NT_ClassII-CCAase"/>
    <property type="match status" value="1"/>
</dbReference>
<feature type="domain" description="Poly A polymerase head" evidence="12">
    <location>
        <begin position="7"/>
        <end position="126"/>
    </location>
</feature>
<feature type="binding site" evidence="11">
    <location>
        <position position="144"/>
    </location>
    <ligand>
        <name>ATP</name>
        <dbReference type="ChEBI" id="CHEBI:30616"/>
    </ligand>
</feature>
<evidence type="ECO:0000256" key="11">
    <source>
        <dbReference type="HAMAP-Rule" id="MF_01262"/>
    </source>
</evidence>
<feature type="binding site" evidence="11">
    <location>
        <position position="141"/>
    </location>
    <ligand>
        <name>ATP</name>
        <dbReference type="ChEBI" id="CHEBI:30616"/>
    </ligand>
</feature>
<feature type="binding site" evidence="11">
    <location>
        <position position="12"/>
    </location>
    <ligand>
        <name>CTP</name>
        <dbReference type="ChEBI" id="CHEBI:37563"/>
    </ligand>
</feature>
<keyword evidence="8 11" id="KW-0067">ATP-binding</keyword>
<keyword evidence="3 11" id="KW-0819">tRNA processing</keyword>
<keyword evidence="10 11" id="KW-0694">RNA-binding</keyword>
<evidence type="ECO:0000259" key="12">
    <source>
        <dbReference type="Pfam" id="PF01743"/>
    </source>
</evidence>
<dbReference type="EMBL" id="DMUP01000067">
    <property type="protein sequence ID" value="HAR55773.1"/>
    <property type="molecule type" value="Genomic_DNA"/>
</dbReference>
<sequence>MEVQLDIYLVGGAVRDQLLGCPVGDKDYVVVGATPDQMLALGYQQVGKDFPVFLHPQTREEYALARTERKQGQGYTGFQVNTDTTITLSQDLERRDLTINAIAEDEHGHLIDPYGGQQDIERKLLRHVSPAFVEDPLRVLRVARFYARFKPLGFTVAQETKNLMKAMARSGELKTLVAERVWREWEKALATDAPAAFIELLVEIDAWSQVMPELTISPSSVSDLQQISQVTQCTHTRFATLMLRQGDTFEINLLSQKLRLPNQYKRLAQAVFGSRKWLLQPSPLSPAQLLELANGADMWRQPERIEQLAHIRHIARPNISDGCIVSALTQARSIDASSIVARGLKGPEVGQVLNEERLLAIKRGLI</sequence>
<keyword evidence="6 11" id="KW-0547">Nucleotide-binding</keyword>
<feature type="binding site" evidence="11">
    <location>
        <position position="27"/>
    </location>
    <ligand>
        <name>Mg(2+)</name>
        <dbReference type="ChEBI" id="CHEBI:18420"/>
    </ligand>
</feature>
<dbReference type="GO" id="GO:0042245">
    <property type="term" value="P:RNA repair"/>
    <property type="evidence" value="ECO:0007669"/>
    <property type="project" value="UniProtKB-KW"/>
</dbReference>
<dbReference type="PIRSF" id="PIRSF000813">
    <property type="entry name" value="CCA_bact"/>
    <property type="match status" value="1"/>
</dbReference>
<dbReference type="SUPFAM" id="SSF81891">
    <property type="entry name" value="Poly A polymerase C-terminal region-like"/>
    <property type="match status" value="1"/>
</dbReference>
<dbReference type="PANTHER" id="PTHR47545:SF1">
    <property type="entry name" value="MULTIFUNCTIONAL CCA PROTEIN"/>
    <property type="match status" value="1"/>
</dbReference>
<feature type="binding site" evidence="11">
    <location>
        <position position="144"/>
    </location>
    <ligand>
        <name>CTP</name>
        <dbReference type="ChEBI" id="CHEBI:37563"/>
    </ligand>
</feature>
<feature type="binding site" evidence="11">
    <location>
        <position position="12"/>
    </location>
    <ligand>
        <name>ATP</name>
        <dbReference type="ChEBI" id="CHEBI:30616"/>
    </ligand>
</feature>
<evidence type="ECO:0000256" key="10">
    <source>
        <dbReference type="ARBA" id="ARBA00022884"/>
    </source>
</evidence>
<feature type="binding site" evidence="11">
    <location>
        <position position="95"/>
    </location>
    <ligand>
        <name>CTP</name>
        <dbReference type="ChEBI" id="CHEBI:37563"/>
    </ligand>
</feature>
<evidence type="ECO:0000256" key="8">
    <source>
        <dbReference type="ARBA" id="ARBA00022840"/>
    </source>
</evidence>
<evidence type="ECO:0000256" key="6">
    <source>
        <dbReference type="ARBA" id="ARBA00022741"/>
    </source>
</evidence>
<dbReference type="InterPro" id="IPR050124">
    <property type="entry name" value="tRNA_CCA-adding_enzyme"/>
</dbReference>
<evidence type="ECO:0000313" key="15">
    <source>
        <dbReference type="Proteomes" id="UP000262878"/>
    </source>
</evidence>
<dbReference type="InterPro" id="IPR032828">
    <property type="entry name" value="PolyA_RNA-bd"/>
</dbReference>
<keyword evidence="4 11" id="KW-0548">Nucleotidyltransferase</keyword>
<dbReference type="Proteomes" id="UP000262878">
    <property type="component" value="Unassembled WGS sequence"/>
</dbReference>
<evidence type="ECO:0000256" key="2">
    <source>
        <dbReference type="ARBA" id="ARBA00022679"/>
    </source>
</evidence>
<evidence type="ECO:0000313" key="14">
    <source>
        <dbReference type="EMBL" id="HAR55773.1"/>
    </source>
</evidence>
<feature type="binding site" evidence="11">
    <location>
        <position position="25"/>
    </location>
    <ligand>
        <name>Mg(2+)</name>
        <dbReference type="ChEBI" id="CHEBI:18420"/>
    </ligand>
</feature>
<comment type="similarity">
    <text evidence="11">Belongs to the tRNA nucleotidyltransferase/poly(A) polymerase family. Bacterial CCA-adding enzyme type 2 subfamily.</text>
</comment>
<feature type="binding site" evidence="11">
    <location>
        <position position="141"/>
    </location>
    <ligand>
        <name>CTP</name>
        <dbReference type="ChEBI" id="CHEBI:37563"/>
    </ligand>
</feature>
<comment type="cofactor">
    <cofactor evidence="1 11">
        <name>Mg(2+)</name>
        <dbReference type="ChEBI" id="CHEBI:18420"/>
    </cofactor>
</comment>
<dbReference type="SUPFAM" id="SSF81301">
    <property type="entry name" value="Nucleotidyltransferase"/>
    <property type="match status" value="1"/>
</dbReference>
<accession>A0A348WML1</accession>
<dbReference type="Pfam" id="PF12627">
    <property type="entry name" value="PolyA_pol_RNAbd"/>
    <property type="match status" value="1"/>
</dbReference>
<dbReference type="STRING" id="314276.OS145_03347"/>
<feature type="binding site" evidence="11">
    <location>
        <position position="95"/>
    </location>
    <ligand>
        <name>ATP</name>
        <dbReference type="ChEBI" id="CHEBI:30616"/>
    </ligand>
</feature>